<dbReference type="GeneID" id="13796689"/>
<dbReference type="HOGENOM" id="CLU_887446_0_0_2"/>
<dbReference type="AlphaFoldDB" id="K0IF66"/>
<dbReference type="STRING" id="1237085.Ngar_c05150"/>
<accession>K0IF66</accession>
<proteinExistence type="predicted"/>
<dbReference type="RefSeq" id="WP_015018004.1">
    <property type="nucleotide sequence ID" value="NC_018719.1"/>
</dbReference>
<dbReference type="KEGG" id="nga:Ngar_c05150"/>
<sequence>MIRSTGIEEREGNKIFDLVIYNRESKRAIMIECKSSIGDARKSVLTPLADQIKNVQDYKKELEDEIGGEIADIEYVICGLSQDIEEVGKALQDNNEPVCLWTVDLFRFTLKLFNLTGSADGEQTGKLIRKGQLHRDEKLRKSLFEKTESRGQIEGFKIAPTSHICRMLSRVFERIIQEVILTNTRQEKRFWLHELVQMTQKELPKLQAEDVQRITKELYELALQLKIIEVEKSLDKENDMAFILKIGARSARTLEKEINERYAEEKCRDRSPALALKEFEEFLKSNIGSLDYHLSRAAAEQEPSKAPDDNKAK</sequence>
<gene>
    <name evidence="1" type="ordered locus">Ngar_c05150</name>
</gene>
<dbReference type="Proteomes" id="UP000008037">
    <property type="component" value="Chromosome"/>
</dbReference>
<evidence type="ECO:0000313" key="1">
    <source>
        <dbReference type="EMBL" id="AFU57458.1"/>
    </source>
</evidence>
<keyword evidence="2" id="KW-1185">Reference proteome</keyword>
<dbReference type="OrthoDB" id="376823at2157"/>
<dbReference type="EMBL" id="CP002408">
    <property type="protein sequence ID" value="AFU57458.1"/>
    <property type="molecule type" value="Genomic_DNA"/>
</dbReference>
<reference evidence="1 2" key="1">
    <citation type="journal article" date="2012" name="Environ. Microbiol.">
        <title>The genome of the ammonia-oxidizing Candidatus Nitrososphaera gargensis: insights into metabolic versatility and environmental adaptations.</title>
        <authorList>
            <person name="Spang A."/>
            <person name="Poehlein A."/>
            <person name="Offre P."/>
            <person name="Zumbragel S."/>
            <person name="Haider S."/>
            <person name="Rychlik N."/>
            <person name="Nowka B."/>
            <person name="Schmeisser C."/>
            <person name="Lebedeva E.V."/>
            <person name="Rattei T."/>
            <person name="Bohm C."/>
            <person name="Schmid M."/>
            <person name="Galushko A."/>
            <person name="Hatzenpichler R."/>
            <person name="Weinmaier T."/>
            <person name="Daniel R."/>
            <person name="Schleper C."/>
            <person name="Spieck E."/>
            <person name="Streit W."/>
            <person name="Wagner M."/>
        </authorList>
    </citation>
    <scope>NUCLEOTIDE SEQUENCE [LARGE SCALE GENOMIC DNA]</scope>
    <source>
        <strain evidence="2">Ga9.2</strain>
    </source>
</reference>
<organism evidence="1 2">
    <name type="scientific">Nitrososphaera gargensis (strain Ga9.2)</name>
    <dbReference type="NCBI Taxonomy" id="1237085"/>
    <lineage>
        <taxon>Archaea</taxon>
        <taxon>Nitrososphaerota</taxon>
        <taxon>Nitrososphaeria</taxon>
        <taxon>Nitrososphaerales</taxon>
        <taxon>Nitrososphaeraceae</taxon>
        <taxon>Nitrososphaera</taxon>
    </lineage>
</organism>
<dbReference type="BioCyc" id="CNIT1237085:G1324-513-MONOMER"/>
<name>K0IF66_NITGG</name>
<protein>
    <submittedName>
        <fullName evidence="1">Uncharacterized protein</fullName>
    </submittedName>
</protein>
<evidence type="ECO:0000313" key="2">
    <source>
        <dbReference type="Proteomes" id="UP000008037"/>
    </source>
</evidence>
<dbReference type="InParanoid" id="K0IF66"/>